<protein>
    <submittedName>
        <fullName evidence="2">Uncharacterized protein</fullName>
    </submittedName>
</protein>
<organism evidence="2 3">
    <name type="scientific">Theobroma cacao</name>
    <name type="common">Cacao</name>
    <name type="synonym">Cocoa</name>
    <dbReference type="NCBI Taxonomy" id="3641"/>
    <lineage>
        <taxon>Eukaryota</taxon>
        <taxon>Viridiplantae</taxon>
        <taxon>Streptophyta</taxon>
        <taxon>Embryophyta</taxon>
        <taxon>Tracheophyta</taxon>
        <taxon>Spermatophyta</taxon>
        <taxon>Magnoliopsida</taxon>
        <taxon>eudicotyledons</taxon>
        <taxon>Gunneridae</taxon>
        <taxon>Pentapetalae</taxon>
        <taxon>rosids</taxon>
        <taxon>malvids</taxon>
        <taxon>Malvales</taxon>
        <taxon>Malvaceae</taxon>
        <taxon>Byttnerioideae</taxon>
        <taxon>Theobroma</taxon>
    </lineage>
</organism>
<keyword evidence="3" id="KW-1185">Reference proteome</keyword>
<accession>A0A061GUY8</accession>
<reference evidence="2 3" key="1">
    <citation type="journal article" date="2013" name="Genome Biol.">
        <title>The genome sequence of the most widely cultivated cacao type and its use to identify candidate genes regulating pod color.</title>
        <authorList>
            <person name="Motamayor J.C."/>
            <person name="Mockaitis K."/>
            <person name="Schmutz J."/>
            <person name="Haiminen N."/>
            <person name="Iii D.L."/>
            <person name="Cornejo O."/>
            <person name="Findley S.D."/>
            <person name="Zheng P."/>
            <person name="Utro F."/>
            <person name="Royaert S."/>
            <person name="Saski C."/>
            <person name="Jenkins J."/>
            <person name="Podicheti R."/>
            <person name="Zhao M."/>
            <person name="Scheffler B.E."/>
            <person name="Stack J.C."/>
            <person name="Feltus F.A."/>
            <person name="Mustiga G.M."/>
            <person name="Amores F."/>
            <person name="Phillips W."/>
            <person name="Marelli J.P."/>
            <person name="May G.D."/>
            <person name="Shapiro H."/>
            <person name="Ma J."/>
            <person name="Bustamante C.D."/>
            <person name="Schnell R.J."/>
            <person name="Main D."/>
            <person name="Gilbert D."/>
            <person name="Parida L."/>
            <person name="Kuhn D.N."/>
        </authorList>
    </citation>
    <scope>NUCLEOTIDE SEQUENCE [LARGE SCALE GENOMIC DNA]</scope>
    <source>
        <strain evidence="3">cv. Matina 1-6</strain>
    </source>
</reference>
<proteinExistence type="predicted"/>
<feature type="transmembrane region" description="Helical" evidence="1">
    <location>
        <begin position="32"/>
        <end position="49"/>
    </location>
</feature>
<dbReference type="Proteomes" id="UP000026915">
    <property type="component" value="Chromosome 9"/>
</dbReference>
<keyword evidence="1" id="KW-0472">Membrane</keyword>
<gene>
    <name evidence="2" type="ORF">TCM_041256</name>
</gene>
<evidence type="ECO:0000256" key="1">
    <source>
        <dbReference type="SAM" id="Phobius"/>
    </source>
</evidence>
<dbReference type="AlphaFoldDB" id="A0A061GUY8"/>
<dbReference type="HOGENOM" id="CLU_2487948_0_0_1"/>
<evidence type="ECO:0000313" key="3">
    <source>
        <dbReference type="Proteomes" id="UP000026915"/>
    </source>
</evidence>
<dbReference type="Gramene" id="EOY33301">
    <property type="protein sequence ID" value="EOY33301"/>
    <property type="gene ID" value="TCM_041256"/>
</dbReference>
<dbReference type="InParanoid" id="A0A061GUY8"/>
<name>A0A061GUY8_THECC</name>
<evidence type="ECO:0000313" key="2">
    <source>
        <dbReference type="EMBL" id="EOY33301.1"/>
    </source>
</evidence>
<keyword evidence="1" id="KW-1133">Transmembrane helix</keyword>
<sequence>MKWYGTMMCVLISISKFLEHVTYVAEQMGCRLHLIIICGAMLWSIWGAINEKVFVNKISERSELESYEYTSIELCGIRIFQHQNKKT</sequence>
<dbReference type="EMBL" id="CM001887">
    <property type="protein sequence ID" value="EOY33301.1"/>
    <property type="molecule type" value="Genomic_DNA"/>
</dbReference>
<keyword evidence="1" id="KW-0812">Transmembrane</keyword>